<evidence type="ECO:0000259" key="4">
    <source>
        <dbReference type="PROSITE" id="PS50158"/>
    </source>
</evidence>
<dbReference type="GO" id="GO:0003676">
    <property type="term" value="F:nucleic acid binding"/>
    <property type="evidence" value="ECO:0007669"/>
    <property type="project" value="InterPro"/>
</dbReference>
<dbReference type="Pfam" id="PF13976">
    <property type="entry name" value="gag_pre-integrs"/>
    <property type="match status" value="1"/>
</dbReference>
<comment type="caution">
    <text evidence="5">The sequence shown here is derived from an EMBL/GenBank/DDBJ whole genome shotgun (WGS) entry which is preliminary data.</text>
</comment>
<dbReference type="InterPro" id="IPR029472">
    <property type="entry name" value="Copia-like_N"/>
</dbReference>
<evidence type="ECO:0000313" key="5">
    <source>
        <dbReference type="EMBL" id="RVW93117.1"/>
    </source>
</evidence>
<dbReference type="PANTHER" id="PTHR11439:SF500">
    <property type="entry name" value="RNA-DIRECTED DNA POLYMERASE"/>
    <property type="match status" value="1"/>
</dbReference>
<proteinExistence type="predicted"/>
<dbReference type="SUPFAM" id="SSF56672">
    <property type="entry name" value="DNA/RNA polymerases"/>
    <property type="match status" value="1"/>
</dbReference>
<dbReference type="AlphaFoldDB" id="A0A438I8Y4"/>
<keyword evidence="3" id="KW-0732">Signal</keyword>
<dbReference type="GO" id="GO:0008270">
    <property type="term" value="F:zinc ion binding"/>
    <property type="evidence" value="ECO:0007669"/>
    <property type="project" value="UniProtKB-KW"/>
</dbReference>
<name>A0A438I8Y4_VITVI</name>
<organism evidence="5 6">
    <name type="scientific">Vitis vinifera</name>
    <name type="common">Grape</name>
    <dbReference type="NCBI Taxonomy" id="29760"/>
    <lineage>
        <taxon>Eukaryota</taxon>
        <taxon>Viridiplantae</taxon>
        <taxon>Streptophyta</taxon>
        <taxon>Embryophyta</taxon>
        <taxon>Tracheophyta</taxon>
        <taxon>Spermatophyta</taxon>
        <taxon>Magnoliopsida</taxon>
        <taxon>eudicotyledons</taxon>
        <taxon>Gunneridae</taxon>
        <taxon>Pentapetalae</taxon>
        <taxon>rosids</taxon>
        <taxon>Vitales</taxon>
        <taxon>Vitaceae</taxon>
        <taxon>Viteae</taxon>
        <taxon>Vitis</taxon>
    </lineage>
</organism>
<evidence type="ECO:0000256" key="3">
    <source>
        <dbReference type="SAM" id="SignalP"/>
    </source>
</evidence>
<dbReference type="PANTHER" id="PTHR11439">
    <property type="entry name" value="GAG-POL-RELATED RETROTRANSPOSON"/>
    <property type="match status" value="1"/>
</dbReference>
<evidence type="ECO:0000313" key="6">
    <source>
        <dbReference type="Proteomes" id="UP000288805"/>
    </source>
</evidence>
<feature type="chain" id="PRO_5019021380" evidence="3">
    <location>
        <begin position="30"/>
        <end position="854"/>
    </location>
</feature>
<evidence type="ECO:0000256" key="1">
    <source>
        <dbReference type="PROSITE-ProRule" id="PRU00047"/>
    </source>
</evidence>
<dbReference type="Proteomes" id="UP000288805">
    <property type="component" value="Unassembled WGS sequence"/>
</dbReference>
<dbReference type="Pfam" id="PF14244">
    <property type="entry name" value="Retrotran_gag_3"/>
    <property type="match status" value="1"/>
</dbReference>
<dbReference type="InterPro" id="IPR025724">
    <property type="entry name" value="GAG-pre-integrase_dom"/>
</dbReference>
<feature type="region of interest" description="Disordered" evidence="2">
    <location>
        <begin position="266"/>
        <end position="304"/>
    </location>
</feature>
<gene>
    <name evidence="5" type="primary">RE2_400</name>
    <name evidence="5" type="ORF">CK203_031422</name>
</gene>
<dbReference type="EMBL" id="QGNW01000131">
    <property type="protein sequence ID" value="RVW93117.1"/>
    <property type="molecule type" value="Genomic_DNA"/>
</dbReference>
<sequence length="854" mass="95032">MNVLKKVMAWISISFSLWLILITPALVGGSGGHSSSKEAALVGELNSISLRFSNDPFSSFCIIQMANTNDTSIPVSILPPYTTIISIKLDGSHNYLAWKMQFLNLLRGHDLMGFIDGTEACPPKHIASGSLNLAYVVWQKKDVCLLGWILASLSEKLVSTIYGLETSKQVWTALQTRFSSQSHQLAAAGKPIDDQDLISFLLGGLQSSYTPFVTSFNFASRETDFTFEDFQAEFLGYENLLDVNHSVHNTDGPHFAFAANKSKAPTYVQKKGPPLPPTKMQNAASSNYRSQQTRSTPPQLPNNRPVCQICGKSGHTAIDCFHRFDYSYQGRFPLQDLAAMVAETNATFDHQVWYMDSGANAHITSYATNLTHQQPFRESETVTVGNGSGRILLQGVVENDLYPLAGCKTFDKSLTCLSTTIGVRANADTWHSRLGHPSSVIFNSLFHSNKLSVKGSSTKLEFCLACQLGKAKQLPFPESSRQSSVPLTLIHSDVWVSPVQSTGDIVIPPISHSPQVLPEADNISNNPIVQPTFTQIQTRFKTGHSQPKSFPDYTLYYHTRHPLQAFSAVLDTPEPTSYTQAVSDPQWRAAMGREFDALMEMGLSLYVLAHLINTLSGTNGYTKLRRDQMAVLNVLRLDSWPKVHFHWPIQQLDVSNAFLHGFLDEEVFMEQPRGVEVDRSSQGLHLCQTKYICDLLDQTHMAGAKPLASLTVASTKLSSTNGELLSDPSTYRHIIGALQYYTITHPDISYAVNQLCQYMHQPRTPHWQAMKRVLRYLKGSVNHGLFYTPSPLQLHTYCDSDWAGNPDDRRYTSGYGVFLGRNLVSWSSKKQHVVSRSSTKAEYRSMALATAEVY</sequence>
<feature type="domain" description="CCHC-type" evidence="4">
    <location>
        <begin position="307"/>
        <end position="320"/>
    </location>
</feature>
<keyword evidence="1" id="KW-0862">Zinc</keyword>
<feature type="compositionally biased region" description="Polar residues" evidence="2">
    <location>
        <begin position="279"/>
        <end position="297"/>
    </location>
</feature>
<evidence type="ECO:0000256" key="2">
    <source>
        <dbReference type="SAM" id="MobiDB-lite"/>
    </source>
</evidence>
<dbReference type="InterPro" id="IPR043502">
    <property type="entry name" value="DNA/RNA_pol_sf"/>
</dbReference>
<protein>
    <submittedName>
        <fullName evidence="5">Retrovirus-related Pol polyprotein from transposon RE2</fullName>
    </submittedName>
</protein>
<dbReference type="InterPro" id="IPR001878">
    <property type="entry name" value="Znf_CCHC"/>
</dbReference>
<dbReference type="CDD" id="cd09272">
    <property type="entry name" value="RNase_HI_RT_Ty1"/>
    <property type="match status" value="1"/>
</dbReference>
<keyword evidence="1" id="KW-0863">Zinc-finger</keyword>
<reference evidence="5 6" key="1">
    <citation type="journal article" date="2018" name="PLoS Genet.">
        <title>Population sequencing reveals clonal diversity and ancestral inbreeding in the grapevine cultivar Chardonnay.</title>
        <authorList>
            <person name="Roach M.J."/>
            <person name="Johnson D.L."/>
            <person name="Bohlmann J."/>
            <person name="van Vuuren H.J."/>
            <person name="Jones S.J."/>
            <person name="Pretorius I.S."/>
            <person name="Schmidt S.A."/>
            <person name="Borneman A.R."/>
        </authorList>
    </citation>
    <scope>NUCLEOTIDE SEQUENCE [LARGE SCALE GENOMIC DNA]</scope>
    <source>
        <strain evidence="6">cv. Chardonnay</strain>
        <tissue evidence="5">Leaf</tissue>
    </source>
</reference>
<feature type="signal peptide" evidence="3">
    <location>
        <begin position="1"/>
        <end position="29"/>
    </location>
</feature>
<keyword evidence="1" id="KW-0479">Metal-binding</keyword>
<dbReference type="PROSITE" id="PS50158">
    <property type="entry name" value="ZF_CCHC"/>
    <property type="match status" value="1"/>
</dbReference>
<accession>A0A438I8Y4</accession>